<feature type="domain" description="Aspartate/ornithine carbamoyltransferase Asp/Orn-binding" evidence="8">
    <location>
        <begin position="149"/>
        <end position="294"/>
    </location>
</feature>
<comment type="subunit">
    <text evidence="7">Heterododecamer (2C3:3R2) of six catalytic PyrB chains organized as two trimers (C3), and six regulatory PyrI chains organized as three dimers (R2).</text>
</comment>
<dbReference type="RefSeq" id="WP_133424561.1">
    <property type="nucleotide sequence ID" value="NZ_BJJW01000002.1"/>
</dbReference>
<evidence type="ECO:0000256" key="2">
    <source>
        <dbReference type="ARBA" id="ARBA00008896"/>
    </source>
</evidence>
<dbReference type="EMBL" id="BJJW01000002">
    <property type="protein sequence ID" value="GDZ82997.1"/>
    <property type="molecule type" value="Genomic_DNA"/>
</dbReference>
<dbReference type="PANTHER" id="PTHR45753">
    <property type="entry name" value="ORNITHINE CARBAMOYLTRANSFERASE, MITOCHONDRIAL"/>
    <property type="match status" value="1"/>
</dbReference>
<feature type="binding site" evidence="7">
    <location>
        <position position="76"/>
    </location>
    <ligand>
        <name>L-aspartate</name>
        <dbReference type="ChEBI" id="CHEBI:29991"/>
    </ligand>
</feature>
<dbReference type="GO" id="GO:0006207">
    <property type="term" value="P:'de novo' pyrimidine nucleobase biosynthetic process"/>
    <property type="evidence" value="ECO:0007669"/>
    <property type="project" value="InterPro"/>
</dbReference>
<feature type="binding site" evidence="7">
    <location>
        <position position="162"/>
    </location>
    <ligand>
        <name>L-aspartate</name>
        <dbReference type="ChEBI" id="CHEBI:29991"/>
    </ligand>
</feature>
<evidence type="ECO:0000256" key="6">
    <source>
        <dbReference type="ARBA" id="ARBA00048859"/>
    </source>
</evidence>
<evidence type="ECO:0000259" key="9">
    <source>
        <dbReference type="Pfam" id="PF02729"/>
    </source>
</evidence>
<dbReference type="InterPro" id="IPR006132">
    <property type="entry name" value="Asp/Orn_carbamoyltranf_P-bd"/>
</dbReference>
<dbReference type="NCBIfam" id="NF002032">
    <property type="entry name" value="PRK00856.1"/>
    <property type="match status" value="1"/>
</dbReference>
<feature type="binding site" evidence="7">
    <location>
        <position position="258"/>
    </location>
    <ligand>
        <name>carbamoyl phosphate</name>
        <dbReference type="ChEBI" id="CHEBI:58228"/>
    </ligand>
</feature>
<evidence type="ECO:0000256" key="5">
    <source>
        <dbReference type="ARBA" id="ARBA00043884"/>
    </source>
</evidence>
<dbReference type="GO" id="GO:0016597">
    <property type="term" value="F:amino acid binding"/>
    <property type="evidence" value="ECO:0007669"/>
    <property type="project" value="InterPro"/>
</dbReference>
<comment type="pathway">
    <text evidence="1 7">Pyrimidine metabolism; UMP biosynthesis via de novo pathway; (S)-dihydroorotate from bicarbonate: step 2/3.</text>
</comment>
<feature type="domain" description="Aspartate/ornithine carbamoyltransferase carbamoyl-P binding" evidence="9">
    <location>
        <begin position="2"/>
        <end position="142"/>
    </location>
</feature>
<dbReference type="InterPro" id="IPR002082">
    <property type="entry name" value="Asp_carbamoyltransf"/>
</dbReference>
<dbReference type="PROSITE" id="PS00097">
    <property type="entry name" value="CARBAMOYLTRANSFERASE"/>
    <property type="match status" value="1"/>
</dbReference>
<dbReference type="HAMAP" id="MF_00001">
    <property type="entry name" value="Asp_carb_tr"/>
    <property type="match status" value="1"/>
</dbReference>
<feature type="binding site" evidence="7">
    <location>
        <position position="257"/>
    </location>
    <ligand>
        <name>carbamoyl phosphate</name>
        <dbReference type="ChEBI" id="CHEBI:58228"/>
    </ligand>
</feature>
<comment type="catalytic activity">
    <reaction evidence="6 7">
        <text>carbamoyl phosphate + L-aspartate = N-carbamoyl-L-aspartate + phosphate + H(+)</text>
        <dbReference type="Rhea" id="RHEA:20013"/>
        <dbReference type="ChEBI" id="CHEBI:15378"/>
        <dbReference type="ChEBI" id="CHEBI:29991"/>
        <dbReference type="ChEBI" id="CHEBI:32814"/>
        <dbReference type="ChEBI" id="CHEBI:43474"/>
        <dbReference type="ChEBI" id="CHEBI:58228"/>
        <dbReference type="EC" id="2.1.3.2"/>
    </reaction>
</comment>
<feature type="binding site" evidence="7">
    <location>
        <position position="49"/>
    </location>
    <ligand>
        <name>carbamoyl phosphate</name>
        <dbReference type="ChEBI" id="CHEBI:58228"/>
    </ligand>
</feature>
<gene>
    <name evidence="7 10" type="primary">pyrB</name>
    <name evidence="10" type="ORF">LCIT_02390</name>
</gene>
<dbReference type="Proteomes" id="UP000323274">
    <property type="component" value="Unassembled WGS sequence"/>
</dbReference>
<dbReference type="Gene3D" id="3.40.50.1370">
    <property type="entry name" value="Aspartate/ornithine carbamoyltransferase"/>
    <property type="match status" value="2"/>
</dbReference>
<dbReference type="UniPathway" id="UPA00070">
    <property type="reaction ID" value="UER00116"/>
</dbReference>
<dbReference type="InterPro" id="IPR006131">
    <property type="entry name" value="Asp_carbamoyltransf_Asp/Orn-bd"/>
</dbReference>
<dbReference type="GO" id="GO:0006520">
    <property type="term" value="P:amino acid metabolic process"/>
    <property type="evidence" value="ECO:0007669"/>
    <property type="project" value="InterPro"/>
</dbReference>
<evidence type="ECO:0000313" key="10">
    <source>
        <dbReference type="EMBL" id="GDZ82997.1"/>
    </source>
</evidence>
<comment type="similarity">
    <text evidence="2 7">Belongs to the aspartate/ornithine carbamoyltransferase superfamily. ATCase family.</text>
</comment>
<keyword evidence="3 7" id="KW-0808">Transferase</keyword>
<feature type="binding site" evidence="7">
    <location>
        <position position="48"/>
    </location>
    <ligand>
        <name>carbamoyl phosphate</name>
        <dbReference type="ChEBI" id="CHEBI:58228"/>
    </ligand>
</feature>
<dbReference type="PRINTS" id="PR00101">
    <property type="entry name" value="ATCASE"/>
</dbReference>
<proteinExistence type="inferred from homology"/>
<comment type="function">
    <text evidence="5 7">Catalyzes the condensation of carbamoyl phosphate and aspartate to form carbamoyl aspartate and inorganic phosphate, the committed step in the de novo pyrimidine nucleotide biosynthesis pathway.</text>
</comment>
<evidence type="ECO:0000256" key="3">
    <source>
        <dbReference type="ARBA" id="ARBA00022679"/>
    </source>
</evidence>
<reference evidence="10 11" key="1">
    <citation type="submission" date="2019-04" db="EMBL/GenBank/DDBJ databases">
        <title>A pseudo-fructophilic Leuconostoc citreum strain F192-5 isolated from peel of satsuma mandarin: the first report for isolation and characterization of strain-dependent fructophilic-like characteristics.</title>
        <authorList>
            <person name="Maeno S."/>
            <person name="Tanizawa Y."/>
            <person name="Kajikawa A."/>
            <person name="Kanesaki Y."/>
            <person name="Kubota E."/>
            <person name="Arita M."/>
            <person name="Leon D."/>
            <person name="Endo A."/>
        </authorList>
    </citation>
    <scope>NUCLEOTIDE SEQUENCE [LARGE SCALE GENOMIC DNA]</scope>
    <source>
        <strain evidence="10 11">F192-5</strain>
    </source>
</reference>
<organism evidence="10 11">
    <name type="scientific">Leuconostoc citreum</name>
    <dbReference type="NCBI Taxonomy" id="33964"/>
    <lineage>
        <taxon>Bacteria</taxon>
        <taxon>Bacillati</taxon>
        <taxon>Bacillota</taxon>
        <taxon>Bacilli</taxon>
        <taxon>Lactobacillales</taxon>
        <taxon>Lactobacillaceae</taxon>
        <taxon>Leuconostoc</taxon>
    </lineage>
</organism>
<dbReference type="PANTHER" id="PTHR45753:SF6">
    <property type="entry name" value="ASPARTATE CARBAMOYLTRANSFERASE"/>
    <property type="match status" value="1"/>
</dbReference>
<feature type="binding site" evidence="7">
    <location>
        <position position="132"/>
    </location>
    <ligand>
        <name>carbamoyl phosphate</name>
        <dbReference type="ChEBI" id="CHEBI:58228"/>
    </ligand>
</feature>
<protein>
    <recommendedName>
        <fullName evidence="7">Aspartate carbamoyltransferase</fullName>
        <ecNumber evidence="7">2.1.3.2</ecNumber>
    </recommendedName>
    <alternativeName>
        <fullName evidence="7">Aspartate transcarbamylase</fullName>
        <shortName evidence="7">ATCase</shortName>
    </alternativeName>
</protein>
<dbReference type="PRINTS" id="PR00100">
    <property type="entry name" value="AOTCASE"/>
</dbReference>
<feature type="binding site" evidence="7">
    <location>
        <position position="129"/>
    </location>
    <ligand>
        <name>carbamoyl phosphate</name>
        <dbReference type="ChEBI" id="CHEBI:58228"/>
    </ligand>
</feature>
<dbReference type="EC" id="2.1.3.2" evidence="7"/>
<dbReference type="GO" id="GO:0044205">
    <property type="term" value="P:'de novo' UMP biosynthetic process"/>
    <property type="evidence" value="ECO:0007669"/>
    <property type="project" value="UniProtKB-UniRule"/>
</dbReference>
<dbReference type="NCBIfam" id="TIGR00670">
    <property type="entry name" value="asp_carb_tr"/>
    <property type="match status" value="1"/>
</dbReference>
<dbReference type="Pfam" id="PF02729">
    <property type="entry name" value="OTCace_N"/>
    <property type="match status" value="1"/>
</dbReference>
<dbReference type="InterPro" id="IPR036901">
    <property type="entry name" value="Asp/Orn_carbamoylTrfase_sf"/>
</dbReference>
<comment type="caution">
    <text evidence="10">The sequence shown here is derived from an EMBL/GenBank/DDBJ whole genome shotgun (WGS) entry which is preliminary data.</text>
</comment>
<feature type="binding site" evidence="7">
    <location>
        <position position="98"/>
    </location>
    <ligand>
        <name>carbamoyl phosphate</name>
        <dbReference type="ChEBI" id="CHEBI:58228"/>
    </ligand>
</feature>
<evidence type="ECO:0000256" key="7">
    <source>
        <dbReference type="HAMAP-Rule" id="MF_00001"/>
    </source>
</evidence>
<evidence type="ECO:0000256" key="4">
    <source>
        <dbReference type="ARBA" id="ARBA00022975"/>
    </source>
</evidence>
<evidence type="ECO:0000256" key="1">
    <source>
        <dbReference type="ARBA" id="ARBA00004852"/>
    </source>
</evidence>
<dbReference type="AlphaFoldDB" id="A0A5A5TX78"/>
<dbReference type="FunFam" id="3.40.50.1370:FF:000011">
    <property type="entry name" value="Aspartate carbamoyltransferase"/>
    <property type="match status" value="1"/>
</dbReference>
<feature type="binding site" evidence="7">
    <location>
        <position position="214"/>
    </location>
    <ligand>
        <name>L-aspartate</name>
        <dbReference type="ChEBI" id="CHEBI:29991"/>
    </ligand>
</feature>
<dbReference type="Pfam" id="PF00185">
    <property type="entry name" value="OTCace"/>
    <property type="match status" value="1"/>
</dbReference>
<name>A0A5A5TX78_LEUCI</name>
<evidence type="ECO:0000259" key="8">
    <source>
        <dbReference type="Pfam" id="PF00185"/>
    </source>
</evidence>
<evidence type="ECO:0000313" key="11">
    <source>
        <dbReference type="Proteomes" id="UP000323274"/>
    </source>
</evidence>
<sequence>MRHFLNINAIELDDVLDLVHRALAIKAGRSVIQSNLTVTNLFFENSTRTHSSFQMAENRLGYQQIDIDPQQSSMSKGESLTDTLKTLKAIGVDVAVIRHTVNNWYDQVLTATGHEIPHLINAGDGSGQHPSQSLLDLVTIYEQFNHFAGLNIRIVGDLAHSRVARSNAEILHHLGANMTFSGPKDWQPNDFGKFGQFVAIDDDWENLDVVIFLRVQHERITQTENQNFSTKQYHEQFGLNRVRYERLKAAAIIMHPAPVNRDVEIADELVEAPKSRIFEQMNNGVYARMAILEYTTEATHATH</sequence>
<dbReference type="GO" id="GO:0005829">
    <property type="term" value="C:cytosol"/>
    <property type="evidence" value="ECO:0007669"/>
    <property type="project" value="TreeGrafter"/>
</dbReference>
<keyword evidence="4 7" id="KW-0665">Pyrimidine biosynthesis</keyword>
<dbReference type="InterPro" id="IPR006130">
    <property type="entry name" value="Asp/Orn_carbamoylTrfase"/>
</dbReference>
<dbReference type="SUPFAM" id="SSF53671">
    <property type="entry name" value="Aspartate/ornithine carbamoyltransferase"/>
    <property type="match status" value="1"/>
</dbReference>
<accession>A0A5A5TX78</accession>
<dbReference type="GO" id="GO:0004070">
    <property type="term" value="F:aspartate carbamoyltransferase activity"/>
    <property type="evidence" value="ECO:0007669"/>
    <property type="project" value="UniProtKB-UniRule"/>
</dbReference>